<feature type="signal peptide" evidence="2">
    <location>
        <begin position="1"/>
        <end position="20"/>
    </location>
</feature>
<reference evidence="3" key="2">
    <citation type="submission" date="2023-05" db="EMBL/GenBank/DDBJ databases">
        <authorList>
            <consortium name="Lawrence Berkeley National Laboratory"/>
            <person name="Steindorff A."/>
            <person name="Hensen N."/>
            <person name="Bonometti L."/>
            <person name="Westerberg I."/>
            <person name="Brannstrom I.O."/>
            <person name="Guillou S."/>
            <person name="Cros-Aarteil S."/>
            <person name="Calhoun S."/>
            <person name="Haridas S."/>
            <person name="Kuo A."/>
            <person name="Mondo S."/>
            <person name="Pangilinan J."/>
            <person name="Riley R."/>
            <person name="Labutti K."/>
            <person name="Andreopoulos B."/>
            <person name="Lipzen A."/>
            <person name="Chen C."/>
            <person name="Yanf M."/>
            <person name="Daum C."/>
            <person name="Ng V."/>
            <person name="Clum A."/>
            <person name="Ohm R."/>
            <person name="Martin F."/>
            <person name="Silar P."/>
            <person name="Natvig D."/>
            <person name="Lalanne C."/>
            <person name="Gautier V."/>
            <person name="Ament-Velasquez S.L."/>
            <person name="Kruys A."/>
            <person name="Hutchinson M.I."/>
            <person name="Powell A.J."/>
            <person name="Barry K."/>
            <person name="Miller A.N."/>
            <person name="Grigoriev I.V."/>
            <person name="Debuchy R."/>
            <person name="Gladieux P."/>
            <person name="Thoren M.H."/>
            <person name="Johannesson H."/>
        </authorList>
    </citation>
    <scope>NUCLEOTIDE SEQUENCE</scope>
    <source>
        <strain evidence="3">CBS 990.96</strain>
    </source>
</reference>
<evidence type="ECO:0008006" key="5">
    <source>
        <dbReference type="Google" id="ProtNLM"/>
    </source>
</evidence>
<sequence>MAPSVSFVVMLLSILRLSFAVQDIPTTTLVSLRSNLKSTEPIITPPPLDELDKRQLDPRTCGFYVSSNVVVIMECAASERCVTNKAVSRLRCCHKTIPETDCRPHTTCIDKDKYRTLSRSSIDGDKTVVCALDDTPHCATMAFTDDPVSGFSRWICHKTATVFKAWAKPTEGRPTPTSIQSLANSTMPSTTNSTENSDSGLSKAQIALICIGVPGALVALGTIGWRCIWKRGGGRKKKVPNKHNTYTNTSVTNYNYNYIYNIFQRSK</sequence>
<comment type="caution">
    <text evidence="3">The sequence shown here is derived from an EMBL/GenBank/DDBJ whole genome shotgun (WGS) entry which is preliminary data.</text>
</comment>
<evidence type="ECO:0000313" key="3">
    <source>
        <dbReference type="EMBL" id="KAK4223304.1"/>
    </source>
</evidence>
<protein>
    <recommendedName>
        <fullName evidence="5">Mid2 domain-containing protein</fullName>
    </recommendedName>
</protein>
<dbReference type="EMBL" id="MU865431">
    <property type="protein sequence ID" value="KAK4223304.1"/>
    <property type="molecule type" value="Genomic_DNA"/>
</dbReference>
<name>A0AAN7BHB9_9PEZI</name>
<reference evidence="3" key="1">
    <citation type="journal article" date="2023" name="Mol. Phylogenet. Evol.">
        <title>Genome-scale phylogeny and comparative genomics of the fungal order Sordariales.</title>
        <authorList>
            <person name="Hensen N."/>
            <person name="Bonometti L."/>
            <person name="Westerberg I."/>
            <person name="Brannstrom I.O."/>
            <person name="Guillou S."/>
            <person name="Cros-Aarteil S."/>
            <person name="Calhoun S."/>
            <person name="Haridas S."/>
            <person name="Kuo A."/>
            <person name="Mondo S."/>
            <person name="Pangilinan J."/>
            <person name="Riley R."/>
            <person name="LaButti K."/>
            <person name="Andreopoulos B."/>
            <person name="Lipzen A."/>
            <person name="Chen C."/>
            <person name="Yan M."/>
            <person name="Daum C."/>
            <person name="Ng V."/>
            <person name="Clum A."/>
            <person name="Steindorff A."/>
            <person name="Ohm R.A."/>
            <person name="Martin F."/>
            <person name="Silar P."/>
            <person name="Natvig D.O."/>
            <person name="Lalanne C."/>
            <person name="Gautier V."/>
            <person name="Ament-Velasquez S.L."/>
            <person name="Kruys A."/>
            <person name="Hutchinson M.I."/>
            <person name="Powell A.J."/>
            <person name="Barry K."/>
            <person name="Miller A.N."/>
            <person name="Grigoriev I.V."/>
            <person name="Debuchy R."/>
            <person name="Gladieux P."/>
            <person name="Hiltunen Thoren M."/>
            <person name="Johannesson H."/>
        </authorList>
    </citation>
    <scope>NUCLEOTIDE SEQUENCE</scope>
    <source>
        <strain evidence="3">CBS 990.96</strain>
    </source>
</reference>
<keyword evidence="1" id="KW-0812">Transmembrane</keyword>
<keyword evidence="2" id="KW-0732">Signal</keyword>
<proteinExistence type="predicted"/>
<keyword evidence="1" id="KW-0472">Membrane</keyword>
<accession>A0AAN7BHB9</accession>
<keyword evidence="1" id="KW-1133">Transmembrane helix</keyword>
<evidence type="ECO:0000313" key="4">
    <source>
        <dbReference type="Proteomes" id="UP001301958"/>
    </source>
</evidence>
<organism evidence="3 4">
    <name type="scientific">Podospora fimiseda</name>
    <dbReference type="NCBI Taxonomy" id="252190"/>
    <lineage>
        <taxon>Eukaryota</taxon>
        <taxon>Fungi</taxon>
        <taxon>Dikarya</taxon>
        <taxon>Ascomycota</taxon>
        <taxon>Pezizomycotina</taxon>
        <taxon>Sordariomycetes</taxon>
        <taxon>Sordariomycetidae</taxon>
        <taxon>Sordariales</taxon>
        <taxon>Podosporaceae</taxon>
        <taxon>Podospora</taxon>
    </lineage>
</organism>
<evidence type="ECO:0000256" key="2">
    <source>
        <dbReference type="SAM" id="SignalP"/>
    </source>
</evidence>
<dbReference type="Proteomes" id="UP001301958">
    <property type="component" value="Unassembled WGS sequence"/>
</dbReference>
<feature type="transmembrane region" description="Helical" evidence="1">
    <location>
        <begin position="206"/>
        <end position="228"/>
    </location>
</feature>
<feature type="chain" id="PRO_5042894725" description="Mid2 domain-containing protein" evidence="2">
    <location>
        <begin position="21"/>
        <end position="267"/>
    </location>
</feature>
<evidence type="ECO:0000256" key="1">
    <source>
        <dbReference type="SAM" id="Phobius"/>
    </source>
</evidence>
<keyword evidence="4" id="KW-1185">Reference proteome</keyword>
<dbReference type="AlphaFoldDB" id="A0AAN7BHB9"/>
<gene>
    <name evidence="3" type="ORF">QBC38DRAFT_548558</name>
</gene>